<evidence type="ECO:0000313" key="1">
    <source>
        <dbReference type="EMBL" id="JAH53387.1"/>
    </source>
</evidence>
<dbReference type="EMBL" id="GBXM01055190">
    <property type="protein sequence ID" value="JAH53387.1"/>
    <property type="molecule type" value="Transcribed_RNA"/>
</dbReference>
<reference evidence="1" key="2">
    <citation type="journal article" date="2015" name="Fish Shellfish Immunol.">
        <title>Early steps in the European eel (Anguilla anguilla)-Vibrio vulnificus interaction in the gills: Role of the RtxA13 toxin.</title>
        <authorList>
            <person name="Callol A."/>
            <person name="Pajuelo D."/>
            <person name="Ebbesson L."/>
            <person name="Teles M."/>
            <person name="MacKenzie S."/>
            <person name="Amaro C."/>
        </authorList>
    </citation>
    <scope>NUCLEOTIDE SEQUENCE</scope>
</reference>
<reference evidence="1" key="1">
    <citation type="submission" date="2014-11" db="EMBL/GenBank/DDBJ databases">
        <authorList>
            <person name="Amaro Gonzalez C."/>
        </authorList>
    </citation>
    <scope>NUCLEOTIDE SEQUENCE</scope>
</reference>
<sequence length="32" mass="3681">MHHHTALLFPKNHYCFSVLSIIICPISSTLQE</sequence>
<dbReference type="AlphaFoldDB" id="A0A0E9TIW3"/>
<protein>
    <submittedName>
        <fullName evidence="1">Uncharacterized protein</fullName>
    </submittedName>
</protein>
<dbReference type="EMBL" id="GBXM01048742">
    <property type="protein sequence ID" value="JAH59835.1"/>
    <property type="molecule type" value="Transcribed_RNA"/>
</dbReference>
<name>A0A0E9TIW3_ANGAN</name>
<accession>A0A0E9TIW3</accession>
<proteinExistence type="predicted"/>
<organism evidence="1">
    <name type="scientific">Anguilla anguilla</name>
    <name type="common">European freshwater eel</name>
    <name type="synonym">Muraena anguilla</name>
    <dbReference type="NCBI Taxonomy" id="7936"/>
    <lineage>
        <taxon>Eukaryota</taxon>
        <taxon>Metazoa</taxon>
        <taxon>Chordata</taxon>
        <taxon>Craniata</taxon>
        <taxon>Vertebrata</taxon>
        <taxon>Euteleostomi</taxon>
        <taxon>Actinopterygii</taxon>
        <taxon>Neopterygii</taxon>
        <taxon>Teleostei</taxon>
        <taxon>Anguilliformes</taxon>
        <taxon>Anguillidae</taxon>
        <taxon>Anguilla</taxon>
    </lineage>
</organism>